<reference evidence="10" key="1">
    <citation type="journal article" date="2023" name="Mol. Phylogenet. Evol.">
        <title>Genome-scale phylogeny and comparative genomics of the fungal order Sordariales.</title>
        <authorList>
            <person name="Hensen N."/>
            <person name="Bonometti L."/>
            <person name="Westerberg I."/>
            <person name="Brannstrom I.O."/>
            <person name="Guillou S."/>
            <person name="Cros-Aarteil S."/>
            <person name="Calhoun S."/>
            <person name="Haridas S."/>
            <person name="Kuo A."/>
            <person name="Mondo S."/>
            <person name="Pangilinan J."/>
            <person name="Riley R."/>
            <person name="LaButti K."/>
            <person name="Andreopoulos B."/>
            <person name="Lipzen A."/>
            <person name="Chen C."/>
            <person name="Yan M."/>
            <person name="Daum C."/>
            <person name="Ng V."/>
            <person name="Clum A."/>
            <person name="Steindorff A."/>
            <person name="Ohm R.A."/>
            <person name="Martin F."/>
            <person name="Silar P."/>
            <person name="Natvig D.O."/>
            <person name="Lalanne C."/>
            <person name="Gautier V."/>
            <person name="Ament-Velasquez S.L."/>
            <person name="Kruys A."/>
            <person name="Hutchinson M.I."/>
            <person name="Powell A.J."/>
            <person name="Barry K."/>
            <person name="Miller A.N."/>
            <person name="Grigoriev I.V."/>
            <person name="Debuchy R."/>
            <person name="Gladieux P."/>
            <person name="Hiltunen Thoren M."/>
            <person name="Johannesson H."/>
        </authorList>
    </citation>
    <scope>NUCLEOTIDE SEQUENCE</scope>
    <source>
        <strain evidence="10">CBS 955.72</strain>
    </source>
</reference>
<comment type="catalytic activity">
    <reaction evidence="1">
        <text>Thiol-dependent hydrolysis of ester, thioester, amide, peptide and isopeptide bonds formed by the C-terminal Gly of ubiquitin (a 76-residue protein attached to proteins as an intracellular targeting signal).</text>
        <dbReference type="EC" id="3.4.19.12"/>
    </reaction>
</comment>
<accession>A0AAJ0HF75</accession>
<dbReference type="Pfam" id="PF12340">
    <property type="entry name" value="DUF3638"/>
    <property type="match status" value="1"/>
</dbReference>
<evidence type="ECO:0000259" key="7">
    <source>
        <dbReference type="Pfam" id="PF12340"/>
    </source>
</evidence>
<evidence type="ECO:0000313" key="11">
    <source>
        <dbReference type="Proteomes" id="UP001275084"/>
    </source>
</evidence>
<protein>
    <recommendedName>
        <fullName evidence="2">ubiquitinyl hydrolase 1</fullName>
        <ecNumber evidence="2">3.4.19.12</ecNumber>
    </recommendedName>
</protein>
<gene>
    <name evidence="10" type="ORF">B0T25DRAFT_582611</name>
</gene>
<evidence type="ECO:0000256" key="2">
    <source>
        <dbReference type="ARBA" id="ARBA00012759"/>
    </source>
</evidence>
<dbReference type="Pfam" id="PF12359">
    <property type="entry name" value="DUF3645"/>
    <property type="match status" value="1"/>
</dbReference>
<keyword evidence="3" id="KW-0645">Protease</keyword>
<keyword evidence="5" id="KW-0378">Hydrolase</keyword>
<evidence type="ECO:0000256" key="4">
    <source>
        <dbReference type="ARBA" id="ARBA00022786"/>
    </source>
</evidence>
<sequence>MRFKTSDESPSGLKYAINHVFLPPRLPQADDASLENELFLAKSLHESLLGFSKLEPASAEALNPALGMVARFSEAEHITPLIIRAMICELSNGDHIVFYLRAQNAALFVTRKADDILFEAFELLPPNSRVMSCRGSLLREFPECAALVKLHVVSSEAFLLVFIEVMTKLELDIAPNAQPKAKKAGVEHAEERDTMSPFLVTGMVMDVLAGLGCRVQPSRYIKRSREQVDWSNTRLPFHRSPVWLLLRVSLRLALEHGQILSHEWSSPGALYKALLAFHHCRLLQDATQRGFGSEVLYCMGAKVARRVLKLDPPCQRPWLREAMTVVEAARLVLQDRWEKVQESDNTQLPLERLSSLSLDDDCQLRLRNLRNYMSWMESRAPAQRAKVGPGDPTAFYTLPPMTLPTTQSLASRSHGVQNFELLEFEGWVDCNLGPWLKRCQDPLSSQTSSGHMQAETQVDQLNDLIFTYYKRASKSYQGIPEALSAMFLTIMELWVALDEIAGRAVKLLLDYDPGLTPDLLQPLLLSTKRQMERLQAVEQYLVCRQQRAGGSYPSAFSNFGHPYSLAVRYVHNSRSHQALLKEITAKAERDKAAKIREYEEMRYLHDSRVRERNRMDHNDSRDRWEDMTHQPHACRRCQLDGQINSMRIDVFEWPLPADDNHAMATVFEIDVDETVRLWRSATMELLTKVFRGEAVKGTSMKLWWAGSHSGLQQFVRCRSRLYPASHVKRTEESHYRDQHISQATWQNVCVKHGTSYSYYDDDLSIQPETVAWASGSRVPPDCSYARPGLFEDWVRSTRHTSNEVIAAQWSCPGDMSLEEFRAVGHLRSGAGLQWANILCQLVIPAIDLNKELCHDLIMQACLEAGAPGASRNVLRMAHADAGCERYAGKAIKALREALLRVQDSWQNETTLCLIARLSARLFSLSPSKGVSDEILELLTAIRKVSIGWVRELVRKLDENVSVSHRDSLSRRVLMSSLICAITFDVGAETLRSVLNSGDNLSIYTEVAASVHDHLPGDGVPSERIPRCLFDRWQRISHFSYTTVREEVVSRGNGGLDTTMKIFWSEYAPSRSGWQVDELPRGHVLVSNTDTPDGPMTVSFNLLKGLVLVNGHPLARLPESYQTHPTFIQLFGRQILDVMPSAIPEMQFSARRDQMGWGVHFAMADGKLVIRAISRDISPLGNASPTIWEYIPREYLNEDLPATFVKRYSHWMNLSNQVIQFRPVQQPWMSVPDSWALSSGILSKGVCRVIDPYSNTAEQILKIMEPLESKYNIDCIFNSNVDSLEVELPRFSLSFTLAREDSVLNSKNYPGMCVNKSQGIGTLIGLKSKLVLGPAEPSSTRPKAVLIPQGGFSPRIAGNHVEVLAHLSSKDRIRHHIFEANTTLGLLSDSGALSSKLLICYLHALTSHCLPDPLTRRTGTEEALRLLGSAALSSFQYLDATSADYLQAIAGLSPQRTYYPDHLQVMQTVEWNSSLLPLSQHDAFWQMAQAIHEHFKSFCEIFPGVTKEAVAPRLQGESSGLLVERARLRNAAFRVSEFGAEVGRGSCNDDQQNLSEYDHWYHSKDGRQLGPSKECNRASLVARCLDAGVQRSLFRPQGSIQDIIRQVTGESFSGTTKASLQVNLENLRPPSESIGEFWCNLHTSLAAEKNKYRIMFFLAFLLYATGAKWEIVQVLMVLSMPEPSTSVCPPAEPSFNLAITRATFKGDATEVVSRLAHGREECPEWRRPQNHGETNRAYIARRHSLWHPESERLKSRFVDDLNTQLDGAWILQTPTGEPYGSYMDVDSIMKSVRKLATTAKRSHDFFSYLDDVAAILRQTDLMPAQDRTKIPETRPLLTDKLPDLSKRFISASSLFSCPAPSFDRPKLAHCVAQHSAESPGKATQEQARPVSSLLKRLRKKASQYHQRAYIQELRGSAESIGVSSAVSAGTVSRVDPSPTAQTPKELANKIATAIDKALTGDSVAREFCLAAGMYPRLSPMFALGRLARAHWGSLSREWQRCLVNYALSLVYLQRAKRLASFIGNPNRKRELQRELANLGSHDEFDPLSHPESLLLELEQGILIRPVQQKIAATMTTPPGGKGAVMQLNMGEGKSSVIVPLVASALADGSRVVRVVVAKPQSKQMMHTLIAKLGGLINRRVLHLPFSRSIRLSPSQVESVRGMIQACQQEGGVLLVQPEHLLSFKLMGIEKIWHEAQQNQTTGGNILQLYQEFEAVSRDIVDESDENFSVKFELIYTMGSQQPVEMSPERWILIEAVMELLRDVVRRLARSESGGGDLEGLLFEERQHKSGGFPTIRVLEDAAGQRLVETLAHQICALGLPSFPIHNVTASMRQAILAYMLKENLSQDEISSVEKADNGFFGENKTKQGLLLLRGLLAKGILLFALGQKRYRVNYGLAPDRRPPTKLAVPFRAKDMPSPRSEFSHPDVVIVLTCLCYYYRGLADDELFTSLELLSKSDLADQEYGIWASAAPALSPTLRHFSGVNLKDHARCRQSLFPALRYVKPAVDFYLSKVVFAKEMKEFPSKLSASGWDLAKPKAHPLTGFSGTIDSKRVLPLAVEALDLPDQRYTNAAVLDCLLGNENEVLELGGGASQLSVLDTLLDAVTKKGMRVILDVGAQIIECSNAQLAKHWLESAPASETDAVIYFEDNDDLSVVARDGTVDAFLTSPFTSNTERCLVFLDQAHTRGTDLRLPDRYRAAVTLGPAITKDTLVQACMRMRKLGHGQSVTFCVSQEMQKRIRTTCGVDPSHSIAVVDVLEWAISETWEEEVRSIPLWENQGIRHLYQETIWDRLARQRKFSQIDAQDYAEPEARTLEHRYRPISAAMQSPGPPTLLEKLTAALGPSDIGKQNLGFIQQKAETFKLVSAARSANFQEEQERELAPEIEQERQVERPPQMAPVPHGLHDDVIHFACTGELRLASAAFLPSFQALEKSSAVQYFPPGISNFPSDLLITADYARTVDERSQGFCSDMYQRPVQWILTSKSHMVVISQWEANKLKQLGSCSGPAMLRAYLPRPSLTFRTLEDLQIYTVPATASDEVRPELIMQLNLFAGQLYLRSYQHYVALCRYLGLSYTENRGDEEIAADGFVRRKEGEYAGCRFETSPVMFLNVLIQKLRRDRMGIGKTHMGKILAGEILTEKDFPEEEA</sequence>
<dbReference type="GO" id="GO:0006508">
    <property type="term" value="P:proteolysis"/>
    <property type="evidence" value="ECO:0007669"/>
    <property type="project" value="UniProtKB-KW"/>
</dbReference>
<keyword evidence="6" id="KW-0788">Thiol protease</keyword>
<keyword evidence="11" id="KW-1185">Reference proteome</keyword>
<dbReference type="InterPro" id="IPR051346">
    <property type="entry name" value="OTU_Deubiquitinase"/>
</dbReference>
<organism evidence="10 11">
    <name type="scientific">Lasiosphaeria hispida</name>
    <dbReference type="NCBI Taxonomy" id="260671"/>
    <lineage>
        <taxon>Eukaryota</taxon>
        <taxon>Fungi</taxon>
        <taxon>Dikarya</taxon>
        <taxon>Ascomycota</taxon>
        <taxon>Pezizomycotina</taxon>
        <taxon>Sordariomycetes</taxon>
        <taxon>Sordariomycetidae</taxon>
        <taxon>Sordariales</taxon>
        <taxon>Lasiosphaeriaceae</taxon>
        <taxon>Lasiosphaeria</taxon>
    </lineage>
</organism>
<reference evidence="10" key="2">
    <citation type="submission" date="2023-06" db="EMBL/GenBank/DDBJ databases">
        <authorList>
            <consortium name="Lawrence Berkeley National Laboratory"/>
            <person name="Haridas S."/>
            <person name="Hensen N."/>
            <person name="Bonometti L."/>
            <person name="Westerberg I."/>
            <person name="Brannstrom I.O."/>
            <person name="Guillou S."/>
            <person name="Cros-Aarteil S."/>
            <person name="Calhoun S."/>
            <person name="Kuo A."/>
            <person name="Mondo S."/>
            <person name="Pangilinan J."/>
            <person name="Riley R."/>
            <person name="Labutti K."/>
            <person name="Andreopoulos B."/>
            <person name="Lipzen A."/>
            <person name="Chen C."/>
            <person name="Yanf M."/>
            <person name="Daum C."/>
            <person name="Ng V."/>
            <person name="Clum A."/>
            <person name="Steindorff A."/>
            <person name="Ohm R."/>
            <person name="Martin F."/>
            <person name="Silar P."/>
            <person name="Natvig D."/>
            <person name="Lalanne C."/>
            <person name="Gautier V."/>
            <person name="Ament-Velasquez S.L."/>
            <person name="Kruys A."/>
            <person name="Hutchinson M.I."/>
            <person name="Powell A.J."/>
            <person name="Barry K."/>
            <person name="Miller A.N."/>
            <person name="Grigoriev I.V."/>
            <person name="Debuchy R."/>
            <person name="Gladieux P."/>
            <person name="Thoren M.H."/>
            <person name="Johannesson H."/>
        </authorList>
    </citation>
    <scope>NUCLEOTIDE SEQUENCE</scope>
    <source>
        <strain evidence="10">CBS 955.72</strain>
    </source>
</reference>
<dbReference type="PANTHER" id="PTHR13367:SF34">
    <property type="match status" value="1"/>
</dbReference>
<keyword evidence="4" id="KW-0833">Ubl conjugation pathway</keyword>
<evidence type="ECO:0000259" key="9">
    <source>
        <dbReference type="Pfam" id="PF20255"/>
    </source>
</evidence>
<dbReference type="EC" id="3.4.19.12" evidence="2"/>
<dbReference type="GO" id="GO:0004843">
    <property type="term" value="F:cysteine-type deubiquitinase activity"/>
    <property type="evidence" value="ECO:0007669"/>
    <property type="project" value="UniProtKB-EC"/>
</dbReference>
<dbReference type="InterPro" id="IPR046541">
    <property type="entry name" value="DUF6606"/>
</dbReference>
<evidence type="ECO:0000256" key="3">
    <source>
        <dbReference type="ARBA" id="ARBA00022670"/>
    </source>
</evidence>
<name>A0AAJ0HF75_9PEZI</name>
<feature type="domain" description="DUF3645" evidence="8">
    <location>
        <begin position="2399"/>
        <end position="2431"/>
    </location>
</feature>
<evidence type="ECO:0000256" key="6">
    <source>
        <dbReference type="ARBA" id="ARBA00022807"/>
    </source>
</evidence>
<dbReference type="InterPro" id="IPR022099">
    <property type="entry name" value="DUF3638"/>
</dbReference>
<proteinExistence type="predicted"/>
<dbReference type="Proteomes" id="UP001275084">
    <property type="component" value="Unassembled WGS sequence"/>
</dbReference>
<feature type="domain" description="DUF6606" evidence="9">
    <location>
        <begin position="17"/>
        <end position="284"/>
    </location>
</feature>
<comment type="caution">
    <text evidence="10">The sequence shown here is derived from an EMBL/GenBank/DDBJ whole genome shotgun (WGS) entry which is preliminary data.</text>
</comment>
<dbReference type="InterPro" id="IPR022105">
    <property type="entry name" value="DUF3645"/>
</dbReference>
<evidence type="ECO:0000256" key="1">
    <source>
        <dbReference type="ARBA" id="ARBA00000707"/>
    </source>
</evidence>
<evidence type="ECO:0000256" key="5">
    <source>
        <dbReference type="ARBA" id="ARBA00022801"/>
    </source>
</evidence>
<dbReference type="EMBL" id="JAUIQD010000005">
    <property type="protein sequence ID" value="KAK3349744.1"/>
    <property type="molecule type" value="Genomic_DNA"/>
</dbReference>
<feature type="domain" description="DUF3638" evidence="7">
    <location>
        <begin position="2040"/>
        <end position="2266"/>
    </location>
</feature>
<evidence type="ECO:0000313" key="10">
    <source>
        <dbReference type="EMBL" id="KAK3349744.1"/>
    </source>
</evidence>
<dbReference type="Pfam" id="PF20255">
    <property type="entry name" value="DUF6606"/>
    <property type="match status" value="1"/>
</dbReference>
<dbReference type="PANTHER" id="PTHR13367">
    <property type="entry name" value="UBIQUITIN THIOESTERASE"/>
    <property type="match status" value="1"/>
</dbReference>
<evidence type="ECO:0000259" key="8">
    <source>
        <dbReference type="Pfam" id="PF12359"/>
    </source>
</evidence>